<proteinExistence type="predicted"/>
<organism evidence="1 2">
    <name type="scientific">Acanthoscelides obtectus</name>
    <name type="common">Bean weevil</name>
    <name type="synonym">Bruchus obtectus</name>
    <dbReference type="NCBI Taxonomy" id="200917"/>
    <lineage>
        <taxon>Eukaryota</taxon>
        <taxon>Metazoa</taxon>
        <taxon>Ecdysozoa</taxon>
        <taxon>Arthropoda</taxon>
        <taxon>Hexapoda</taxon>
        <taxon>Insecta</taxon>
        <taxon>Pterygota</taxon>
        <taxon>Neoptera</taxon>
        <taxon>Endopterygota</taxon>
        <taxon>Coleoptera</taxon>
        <taxon>Polyphaga</taxon>
        <taxon>Cucujiformia</taxon>
        <taxon>Chrysomeloidea</taxon>
        <taxon>Chrysomelidae</taxon>
        <taxon>Bruchinae</taxon>
        <taxon>Bruchini</taxon>
        <taxon>Acanthoscelides</taxon>
    </lineage>
</organism>
<keyword evidence="2" id="KW-1185">Reference proteome</keyword>
<evidence type="ECO:0000313" key="1">
    <source>
        <dbReference type="EMBL" id="CAH2000735.1"/>
    </source>
</evidence>
<evidence type="ECO:0000313" key="2">
    <source>
        <dbReference type="Proteomes" id="UP001152888"/>
    </source>
</evidence>
<reference evidence="1" key="1">
    <citation type="submission" date="2022-03" db="EMBL/GenBank/DDBJ databases">
        <authorList>
            <person name="Sayadi A."/>
        </authorList>
    </citation>
    <scope>NUCLEOTIDE SEQUENCE</scope>
</reference>
<dbReference type="EMBL" id="CAKOFQ010007420">
    <property type="protein sequence ID" value="CAH2000735.1"/>
    <property type="molecule type" value="Genomic_DNA"/>
</dbReference>
<dbReference type="AlphaFoldDB" id="A0A9P0LWA5"/>
<name>A0A9P0LWA5_ACAOB</name>
<gene>
    <name evidence="1" type="ORF">ACAOBT_LOCUS25760</name>
</gene>
<comment type="caution">
    <text evidence="1">The sequence shown here is derived from an EMBL/GenBank/DDBJ whole genome shotgun (WGS) entry which is preliminary data.</text>
</comment>
<sequence>MQANVFYRHNNVSPFGFCDLRQIFAVSIWLTTVLGSCYHRLIIDFRLCLWSVHEQKGFWRLLAKMMNRIMFILRMKSGPCRYPLFQVTIFLI</sequence>
<protein>
    <submittedName>
        <fullName evidence="1">Uncharacterized protein</fullName>
    </submittedName>
</protein>
<dbReference type="Proteomes" id="UP001152888">
    <property type="component" value="Unassembled WGS sequence"/>
</dbReference>
<accession>A0A9P0LWA5</accession>